<protein>
    <recommendedName>
        <fullName evidence="3">NLI interacting factor-like phosphatase</fullName>
    </recommendedName>
</protein>
<dbReference type="Proteomes" id="UP000198781">
    <property type="component" value="Unassembled WGS sequence"/>
</dbReference>
<evidence type="ECO:0008006" key="3">
    <source>
        <dbReference type="Google" id="ProtNLM"/>
    </source>
</evidence>
<dbReference type="EMBL" id="FMZC01000010">
    <property type="protein sequence ID" value="SDD94465.1"/>
    <property type="molecule type" value="Genomic_DNA"/>
</dbReference>
<evidence type="ECO:0000313" key="1">
    <source>
        <dbReference type="EMBL" id="SDD94465.1"/>
    </source>
</evidence>
<dbReference type="RefSeq" id="WP_092744761.1">
    <property type="nucleotide sequence ID" value="NZ_FMZC01000010.1"/>
</dbReference>
<reference evidence="1 2" key="1">
    <citation type="submission" date="2016-10" db="EMBL/GenBank/DDBJ databases">
        <authorList>
            <person name="de Groot N.N."/>
        </authorList>
    </citation>
    <scope>NUCLEOTIDE SEQUENCE [LARGE SCALE GENOMIC DNA]</scope>
    <source>
        <strain evidence="1 2">DSM 16619</strain>
    </source>
</reference>
<organism evidence="1 2">
    <name type="scientific">Paracidovorax valerianellae</name>
    <dbReference type="NCBI Taxonomy" id="187868"/>
    <lineage>
        <taxon>Bacteria</taxon>
        <taxon>Pseudomonadati</taxon>
        <taxon>Pseudomonadota</taxon>
        <taxon>Betaproteobacteria</taxon>
        <taxon>Burkholderiales</taxon>
        <taxon>Comamonadaceae</taxon>
        <taxon>Paracidovorax</taxon>
    </lineage>
</organism>
<keyword evidence="2" id="KW-1185">Reference proteome</keyword>
<sequence length="184" mass="20646">MTKSTLRPIIFLDIDDVLCPNQPYGSSHVFDALFSPQRASPELYERLFSEEAIAVLNQLVAEFTPAVVLTTSWLLLLQQHHFVDLFNRCGLSCVASSLHDCWGAFGSLGDSRLQVIEEWLEKHHAGEPVLVLDDIYSGESLIDSFLSQTGRAVLCEGQGGLTSNHLEPARRALRRPYSRHEPWI</sequence>
<name>A0A1G6YXU8_9BURK</name>
<dbReference type="AlphaFoldDB" id="A0A1G6YXU8"/>
<accession>A0A1G6YXU8</accession>
<dbReference type="Pfam" id="PF18143">
    <property type="entry name" value="HAD_SAK_2"/>
    <property type="match status" value="1"/>
</dbReference>
<gene>
    <name evidence="1" type="ORF">SAMN05192589_110175</name>
</gene>
<dbReference type="OrthoDB" id="8811599at2"/>
<evidence type="ECO:0000313" key="2">
    <source>
        <dbReference type="Proteomes" id="UP000198781"/>
    </source>
</evidence>
<proteinExistence type="predicted"/>